<organism evidence="3 4">
    <name type="scientific">Malus baccata</name>
    <name type="common">Siberian crab apple</name>
    <name type="synonym">Pyrus baccata</name>
    <dbReference type="NCBI Taxonomy" id="106549"/>
    <lineage>
        <taxon>Eukaryota</taxon>
        <taxon>Viridiplantae</taxon>
        <taxon>Streptophyta</taxon>
        <taxon>Embryophyta</taxon>
        <taxon>Tracheophyta</taxon>
        <taxon>Spermatophyta</taxon>
        <taxon>Magnoliopsida</taxon>
        <taxon>eudicotyledons</taxon>
        <taxon>Gunneridae</taxon>
        <taxon>Pentapetalae</taxon>
        <taxon>rosids</taxon>
        <taxon>fabids</taxon>
        <taxon>Rosales</taxon>
        <taxon>Rosaceae</taxon>
        <taxon>Amygdaloideae</taxon>
        <taxon>Maleae</taxon>
        <taxon>Malus</taxon>
    </lineage>
</organism>
<comment type="caution">
    <text evidence="3">The sequence shown here is derived from an EMBL/GenBank/DDBJ whole genome shotgun (WGS) entry which is preliminary data.</text>
</comment>
<dbReference type="GO" id="GO:0005634">
    <property type="term" value="C:nucleus"/>
    <property type="evidence" value="ECO:0007669"/>
    <property type="project" value="TreeGrafter"/>
</dbReference>
<accession>A0A540LXS3</accession>
<name>A0A540LXS3_MALBA</name>
<gene>
    <name evidence="3" type="ORF">C1H46_023346</name>
</gene>
<dbReference type="Pfam" id="PF01575">
    <property type="entry name" value="MaoC_dehydratas"/>
    <property type="match status" value="1"/>
</dbReference>
<dbReference type="InterPro" id="IPR019190">
    <property type="entry name" value="EXOV"/>
</dbReference>
<dbReference type="AlphaFoldDB" id="A0A540LXS3"/>
<dbReference type="Pfam" id="PF09810">
    <property type="entry name" value="Exo5"/>
    <property type="match status" value="4"/>
</dbReference>
<dbReference type="PANTHER" id="PTHR14464:SF4">
    <property type="entry name" value="EXONUCLEASE V"/>
    <property type="match status" value="1"/>
</dbReference>
<dbReference type="Proteomes" id="UP000315295">
    <property type="component" value="Unassembled WGS sequence"/>
</dbReference>
<dbReference type="InterPro" id="IPR002539">
    <property type="entry name" value="MaoC-like_dom"/>
</dbReference>
<comment type="similarity">
    <text evidence="1">Belongs to the EXO5 family.</text>
</comment>
<dbReference type="EMBL" id="VIEB01000433">
    <property type="protein sequence ID" value="TQD91062.1"/>
    <property type="molecule type" value="Genomic_DNA"/>
</dbReference>
<dbReference type="GO" id="GO:0045145">
    <property type="term" value="F:single-stranded DNA 5'-3' DNA exonuclease activity"/>
    <property type="evidence" value="ECO:0007669"/>
    <property type="project" value="InterPro"/>
</dbReference>
<evidence type="ECO:0000256" key="1">
    <source>
        <dbReference type="ARBA" id="ARBA00009797"/>
    </source>
</evidence>
<dbReference type="PANTHER" id="PTHR14464">
    <property type="entry name" value="EXONUCLEASE V"/>
    <property type="match status" value="1"/>
</dbReference>
<protein>
    <recommendedName>
        <fullName evidence="2">MaoC-like domain-containing protein</fullName>
    </recommendedName>
</protein>
<evidence type="ECO:0000313" key="4">
    <source>
        <dbReference type="Proteomes" id="UP000315295"/>
    </source>
</evidence>
<dbReference type="SUPFAM" id="SSF54637">
    <property type="entry name" value="Thioesterase/thiol ester dehydrase-isomerase"/>
    <property type="match status" value="1"/>
</dbReference>
<dbReference type="InterPro" id="IPR029069">
    <property type="entry name" value="HotDog_dom_sf"/>
</dbReference>
<evidence type="ECO:0000313" key="3">
    <source>
        <dbReference type="EMBL" id="TQD91062.1"/>
    </source>
</evidence>
<dbReference type="GO" id="GO:0036297">
    <property type="term" value="P:interstrand cross-link repair"/>
    <property type="evidence" value="ECO:0007669"/>
    <property type="project" value="TreeGrafter"/>
</dbReference>
<feature type="domain" description="MaoC-like" evidence="2">
    <location>
        <begin position="33"/>
        <end position="92"/>
    </location>
</feature>
<proteinExistence type="inferred from homology"/>
<dbReference type="Gene3D" id="3.10.129.10">
    <property type="entry name" value="Hotdog Thioesterase"/>
    <property type="match status" value="1"/>
</dbReference>
<evidence type="ECO:0000259" key="2">
    <source>
        <dbReference type="Pfam" id="PF01575"/>
    </source>
</evidence>
<sequence length="519" mass="59717">MLSRNLLSVNLPYLRGFLSAPASFLGTGDTLKQARVFTNEDVIEFSKVRRDYNHLHLNSEFARNAGFEDRLVHRILVTSPVPNIISSHFGYAKRMLSGCSKPDFEDSGGLKSAQKKTQVAESFLHRYRKKGLLVTDITGSEWCEKQMEFVLLVGKRKESMAMKAGIARHAKLEEEVVKKAKVRVKLIEDKWDPKSRLSVWSEPNIEDAGGLKSAQNMTRVADSLHLCRKKGLSVTYFSIIDIETTQWYDRNMELVFLVGMQEVSKAMEACIARHVKLEEEAVKRVKDRVKSIEVVWALKLLKFITGVDQLLFEGMTRELPLIGFIEGVWMVGVIDEIRLSVTETNRNPILVDTKTRVKDTLPHESQQRNGRVQLMCYKCIWDTLAANKFPSEKFYDFFSLKPHYILPKTIRARTVKSGFPAVTLDDIVRHYGNMCSNLRPAHDQLLLRYELQRDHSLLGEDEFAYDSDWIKSQIQCRLEFLRGEREARCTPKEERWKCLSCQHSNDCQDKKADYNSPPS</sequence>
<reference evidence="3 4" key="1">
    <citation type="journal article" date="2019" name="G3 (Bethesda)">
        <title>Sequencing of a Wild Apple (Malus baccata) Genome Unravels the Differences Between Cultivated and Wild Apple Species Regarding Disease Resistance and Cold Tolerance.</title>
        <authorList>
            <person name="Chen X."/>
        </authorList>
    </citation>
    <scope>NUCLEOTIDE SEQUENCE [LARGE SCALE GENOMIC DNA]</scope>
    <source>
        <strain evidence="4">cv. Shandingzi</strain>
        <tissue evidence="3">Leaves</tissue>
    </source>
</reference>
<keyword evidence="4" id="KW-1185">Reference proteome</keyword>